<evidence type="ECO:0000256" key="4">
    <source>
        <dbReference type="ARBA" id="ARBA00023242"/>
    </source>
</evidence>
<dbReference type="Pfam" id="PF00076">
    <property type="entry name" value="RRM_1"/>
    <property type="match status" value="1"/>
</dbReference>
<evidence type="ECO:0000313" key="8">
    <source>
        <dbReference type="EMBL" id="JAT17299.1"/>
    </source>
</evidence>
<evidence type="ECO:0000256" key="6">
    <source>
        <dbReference type="SAM" id="MobiDB-lite"/>
    </source>
</evidence>
<dbReference type="InterPro" id="IPR012677">
    <property type="entry name" value="Nucleotide-bd_a/b_plait_sf"/>
</dbReference>
<dbReference type="PANTHER" id="PTHR23236">
    <property type="entry name" value="EUKARYOTIC TRANSLATION INITIATION FACTOR 4B/4H"/>
    <property type="match status" value="1"/>
</dbReference>
<feature type="compositionally biased region" description="Basic residues" evidence="6">
    <location>
        <begin position="115"/>
        <end position="137"/>
    </location>
</feature>
<dbReference type="InterPro" id="IPR000504">
    <property type="entry name" value="RRM_dom"/>
</dbReference>
<feature type="region of interest" description="Disordered" evidence="6">
    <location>
        <begin position="80"/>
        <end position="149"/>
    </location>
</feature>
<keyword evidence="3 5" id="KW-0694">RNA-binding</keyword>
<feature type="compositionally biased region" description="Basic and acidic residues" evidence="6">
    <location>
        <begin position="84"/>
        <end position="99"/>
    </location>
</feature>
<dbReference type="PROSITE" id="PS50102">
    <property type="entry name" value="RRM"/>
    <property type="match status" value="1"/>
</dbReference>
<name>A0A1B6L0R8_9HEMI</name>
<dbReference type="EMBL" id="GEBQ01022678">
    <property type="protein sequence ID" value="JAT17299.1"/>
    <property type="molecule type" value="Transcribed_RNA"/>
</dbReference>
<comment type="similarity">
    <text evidence="2">Belongs to the RRM RBM34 family.</text>
</comment>
<dbReference type="PANTHER" id="PTHR23236:SF25">
    <property type="entry name" value="RNA-BINDING PROTEIN 34"/>
    <property type="match status" value="1"/>
</dbReference>
<evidence type="ECO:0000256" key="3">
    <source>
        <dbReference type="ARBA" id="ARBA00022884"/>
    </source>
</evidence>
<dbReference type="SMART" id="SM00360">
    <property type="entry name" value="RRM"/>
    <property type="match status" value="1"/>
</dbReference>
<gene>
    <name evidence="8" type="ORF">g.14449</name>
</gene>
<evidence type="ECO:0000256" key="2">
    <source>
        <dbReference type="ARBA" id="ARBA00007077"/>
    </source>
</evidence>
<dbReference type="InterPro" id="IPR035979">
    <property type="entry name" value="RBD_domain_sf"/>
</dbReference>
<protein>
    <recommendedName>
        <fullName evidence="7">RRM domain-containing protein</fullName>
    </recommendedName>
</protein>
<accession>A0A1B6L0R8</accession>
<dbReference type="Gene3D" id="3.30.70.330">
    <property type="match status" value="1"/>
</dbReference>
<proteinExistence type="inferred from homology"/>
<evidence type="ECO:0000259" key="7">
    <source>
        <dbReference type="PROSITE" id="PS50102"/>
    </source>
</evidence>
<sequence>MQTDIQDDDLWQAFEDCGPINSIRVVRDKKTGIGKGFGFINFKSADAVELALQLDGISILSRNVRVTRVGVKSAVVEMKRSKKVPSDGKLKEKRTKTETQIKPFRTKVKPEFQGKKTKPSMQKKMKKKKKFDKKKMAIKQIAEQMSKKK</sequence>
<feature type="domain" description="RRM" evidence="7">
    <location>
        <begin position="1"/>
        <end position="71"/>
    </location>
</feature>
<keyword evidence="4" id="KW-0539">Nucleus</keyword>
<comment type="subcellular location">
    <subcellularLocation>
        <location evidence="1">Nucleus</location>
        <location evidence="1">Nucleolus</location>
    </subcellularLocation>
</comment>
<reference evidence="8" key="1">
    <citation type="submission" date="2015-11" db="EMBL/GenBank/DDBJ databases">
        <title>De novo transcriptome assembly of four potential Pierce s Disease insect vectors from Arizona vineyards.</title>
        <authorList>
            <person name="Tassone E.E."/>
        </authorList>
    </citation>
    <scope>NUCLEOTIDE SEQUENCE</scope>
</reference>
<evidence type="ECO:0000256" key="1">
    <source>
        <dbReference type="ARBA" id="ARBA00004604"/>
    </source>
</evidence>
<dbReference type="GO" id="GO:0000463">
    <property type="term" value="P:maturation of LSU-rRNA from tricistronic rRNA transcript (SSU-rRNA, 5.8S rRNA, LSU-rRNA)"/>
    <property type="evidence" value="ECO:0007669"/>
    <property type="project" value="TreeGrafter"/>
</dbReference>
<dbReference type="GO" id="GO:0005730">
    <property type="term" value="C:nucleolus"/>
    <property type="evidence" value="ECO:0007669"/>
    <property type="project" value="UniProtKB-SubCell"/>
</dbReference>
<dbReference type="AlphaFoldDB" id="A0A1B6L0R8"/>
<organism evidence="8">
    <name type="scientific">Graphocephala atropunctata</name>
    <dbReference type="NCBI Taxonomy" id="36148"/>
    <lineage>
        <taxon>Eukaryota</taxon>
        <taxon>Metazoa</taxon>
        <taxon>Ecdysozoa</taxon>
        <taxon>Arthropoda</taxon>
        <taxon>Hexapoda</taxon>
        <taxon>Insecta</taxon>
        <taxon>Pterygota</taxon>
        <taxon>Neoptera</taxon>
        <taxon>Paraneoptera</taxon>
        <taxon>Hemiptera</taxon>
        <taxon>Auchenorrhyncha</taxon>
        <taxon>Membracoidea</taxon>
        <taxon>Cicadellidae</taxon>
        <taxon>Cicadellinae</taxon>
        <taxon>Cicadellini</taxon>
        <taxon>Graphocephala</taxon>
    </lineage>
</organism>
<evidence type="ECO:0000256" key="5">
    <source>
        <dbReference type="PROSITE-ProRule" id="PRU00176"/>
    </source>
</evidence>
<dbReference type="GO" id="GO:0019843">
    <property type="term" value="F:rRNA binding"/>
    <property type="evidence" value="ECO:0007669"/>
    <property type="project" value="TreeGrafter"/>
</dbReference>
<dbReference type="SUPFAM" id="SSF54928">
    <property type="entry name" value="RNA-binding domain, RBD"/>
    <property type="match status" value="1"/>
</dbReference>